<sequence>MKAFSYEKRFLKRPRLGPPDVYPQEPKQKEDELTMSNVKLGFACLPQLNDEFGSARNCTITASKVGAFFNDIIGKKDELNTLPDSGRKRQQINPKDNFWPATARTKGAVETWLKDLAGSKSLLALSKKAPNFNKKEEIFPLLCEFQVPMLRAAWFIKLSSAYTAAVSEAKIKKRQLPDPTQEWTGTLLKFLKEQYAKLQEFYQSNSQTVMSDEQKLALKLWQYNTQLTRYLYQEGLLDRQEVLQWILELLERFRNWPPAEDGALRLILPLVLQYLEEFTQSELLVRKLAYICVCRLSQLCSTQTAGGVSPNSPNHNTSVVTAGNNANSTAIEAMFNEYINCPHHKDVVLGLSAVIQVITLDCPTALVWNNIGEGKSASPLNGSPLDHLPCRPAKLPMPYKNPNTNIINQLRIAGDIIRQRSLAAENKWSCDKWQQSCAGVTTHRVLTALDALDRHSFYKVDANNSLETLYAKIFPNPPDKPQYSVEKDEAIVGLLCWWAVSGVRYGEHRAIAVAKLLERRNNQVQQGQDGDVADDKDSVTSLNVGLPVFQPLLMKFLDHDAPVLDDGNSSAADRTMFTNLVHLFSELIRHDVFSHDAYMCTLISRGDLLNAASANNSNSGGTPHPNSNKPLETPTTQLHLESDPTTLFDLKPSKLQDHGRPMEYDDSKIDDDLDKILQTIKEDQQNAMDVQDSPKDVSGSLVTSGIGNVSSAVGDHINKGKPSRHLLYTTHFPLPQDESCSHECNQRHVLLYGVGRNRDEARHVVKRTSKDICKLFSKKFSIDVAEGGKVKKHSKNEFNFESTTARVQNLSYFDQHVVTWQCSMTVLEMISSFASGNSSYLPVQEHVAFLFDLMELALNIYGLIDVCIQILKEIPEVEAQLQAKGSNLVRVYTTSLVLYIVGVLRRYHCCLLLSGDQTVAVFEGLCKVVKHISNPADCSSAERCVLSHLHDLYTSCNLLKTRPHGAEPFSNAYPKIRTALYTSLTPSQPGNQVATAFLADVIMSVRRGMKIEPAWARQLNDSAANRYSFVCNAVRTVCTTTDIDRLNDLGHLCAELTACCNTLSADWLGVLMALCYTSNNASCIDLLSHVDIHDLNVHNSLAVFTSILVARHCFSLEDFVGHVALPSLLTVCNEGRGDVEAAEAGARLTCHLLLRLFKTIEVPQPSLYSVGTSPHQLPVASGASSIKLSCDRHLLAAAHNNIKVGPVLAVLKAILVVGDATAGRGSRARLKPHKMATPTGQGELSLILGTSDMSAARDDLLMDLGVGSGISSNGGLSELAQIVLKEMCSEEWVLERCLQRPEDLCTQDMMLDSMLTAKQAQRLLHMICYPERPISSEANLDQRTMIANILEDLELWTLRVSWLDMQLMLKQFQPGSAELNQWLDTVAKAAINLFNLNSSNPNDNSKAKSQSMWLVAPLIAKLPSAVQGRVLKVAGQVLESSNWFTGGNSGGSGRSKGGNRPPTAPQMGHHQPFLALVLTCLKGQDDQRETLLTSLHSQLSQCLQIAKEDRSYSYETHKSRAAMQDALLLRFSLIGGMFDTIQRNTTLTTDWAVLLVQLITHGVVDLNNNSELFNTVIDMLATLIHSTLVSDSQSDKGEENRKHYQNLMKKLKKEVGEKNTPSIHYVKQLLPLPKKTCDVIACGQMGLLTDMKGNKIAFDCNDKQGLQVSEKQRVSVWDILEGQKNPAPLSWSWFGAVRSDRRHLLFEESHRLLQCHTHSLVKSPDYYLEPLPLPPEDIDPPKPCTCVYCTQMKAGGMHENTPPSVDSPRGKRAAGKQPMSARRKKQPKPGTPVMQQLQ</sequence>
<dbReference type="GO" id="GO:0005634">
    <property type="term" value="C:nucleus"/>
    <property type="evidence" value="ECO:0007669"/>
    <property type="project" value="UniProtKB-SubCell"/>
</dbReference>
<evidence type="ECO:0000313" key="10">
    <source>
        <dbReference type="EMBL" id="KAL1140581.1"/>
    </source>
</evidence>
<keyword evidence="5" id="KW-0010">Activator</keyword>
<dbReference type="EMBL" id="JBFDAA010000001">
    <property type="protein sequence ID" value="KAL1140581.1"/>
    <property type="molecule type" value="Genomic_DNA"/>
</dbReference>
<feature type="region of interest" description="Disordered" evidence="8">
    <location>
        <begin position="1757"/>
        <end position="1798"/>
    </location>
</feature>
<evidence type="ECO:0000256" key="2">
    <source>
        <dbReference type="ARBA" id="ARBA00010289"/>
    </source>
</evidence>
<evidence type="ECO:0000313" key="11">
    <source>
        <dbReference type="Proteomes" id="UP001558652"/>
    </source>
</evidence>
<dbReference type="PANTHER" id="PTHR46007">
    <property type="entry name" value="MEDIATOR OF RNA POLYMERASE II TRANSCRIPTION SUBUNIT 12"/>
    <property type="match status" value="1"/>
</dbReference>
<comment type="similarity">
    <text evidence="2">Belongs to the Mediator complex subunit 12 family.</text>
</comment>
<keyword evidence="6" id="KW-0804">Transcription</keyword>
<feature type="compositionally biased region" description="Gly residues" evidence="8">
    <location>
        <begin position="1447"/>
        <end position="1456"/>
    </location>
</feature>
<protein>
    <recommendedName>
        <fullName evidence="9">Mediator complex subunit Med12 domain-containing protein</fullName>
    </recommendedName>
</protein>
<dbReference type="SMART" id="SM01281">
    <property type="entry name" value="Med12"/>
    <property type="match status" value="1"/>
</dbReference>
<dbReference type="InterPro" id="IPR021990">
    <property type="entry name" value="Mediator_Med12_LCEWAV"/>
</dbReference>
<feature type="domain" description="Mediator complex subunit Med12" evidence="9">
    <location>
        <begin position="97"/>
        <end position="157"/>
    </location>
</feature>
<evidence type="ECO:0000256" key="4">
    <source>
        <dbReference type="ARBA" id="ARBA00023015"/>
    </source>
</evidence>
<dbReference type="InterPro" id="IPR019035">
    <property type="entry name" value="Mediator_Med12"/>
</dbReference>
<name>A0ABD0YX95_9HEMI</name>
<keyword evidence="7" id="KW-0539">Nucleus</keyword>
<comment type="caution">
    <text evidence="10">The sequence shown here is derived from an EMBL/GenBank/DDBJ whole genome shotgun (WGS) entry which is preliminary data.</text>
</comment>
<dbReference type="PANTHER" id="PTHR46007:SF11">
    <property type="entry name" value="MEDIATOR OF RNA POLYMERASE II TRANSCRIPTION SUBUNIT 12"/>
    <property type="match status" value="1"/>
</dbReference>
<dbReference type="Pfam" id="PF12145">
    <property type="entry name" value="Med12-LCEWAV"/>
    <property type="match status" value="1"/>
</dbReference>
<feature type="compositionally biased region" description="Polar residues" evidence="8">
    <location>
        <begin position="620"/>
        <end position="636"/>
    </location>
</feature>
<dbReference type="Pfam" id="PF09497">
    <property type="entry name" value="Med12"/>
    <property type="match status" value="1"/>
</dbReference>
<feature type="region of interest" description="Disordered" evidence="8">
    <location>
        <begin position="614"/>
        <end position="636"/>
    </location>
</feature>
<feature type="region of interest" description="Disordered" evidence="8">
    <location>
        <begin position="1445"/>
        <end position="1468"/>
    </location>
</feature>
<evidence type="ECO:0000256" key="6">
    <source>
        <dbReference type="ARBA" id="ARBA00023163"/>
    </source>
</evidence>
<keyword evidence="11" id="KW-1185">Reference proteome</keyword>
<evidence type="ECO:0000256" key="3">
    <source>
        <dbReference type="ARBA" id="ARBA00022491"/>
    </source>
</evidence>
<dbReference type="Proteomes" id="UP001558652">
    <property type="component" value="Unassembled WGS sequence"/>
</dbReference>
<evidence type="ECO:0000256" key="1">
    <source>
        <dbReference type="ARBA" id="ARBA00004123"/>
    </source>
</evidence>
<proteinExistence type="inferred from homology"/>
<organism evidence="10 11">
    <name type="scientific">Ranatra chinensis</name>
    <dbReference type="NCBI Taxonomy" id="642074"/>
    <lineage>
        <taxon>Eukaryota</taxon>
        <taxon>Metazoa</taxon>
        <taxon>Ecdysozoa</taxon>
        <taxon>Arthropoda</taxon>
        <taxon>Hexapoda</taxon>
        <taxon>Insecta</taxon>
        <taxon>Pterygota</taxon>
        <taxon>Neoptera</taxon>
        <taxon>Paraneoptera</taxon>
        <taxon>Hemiptera</taxon>
        <taxon>Heteroptera</taxon>
        <taxon>Panheteroptera</taxon>
        <taxon>Nepomorpha</taxon>
        <taxon>Nepidae</taxon>
        <taxon>Ranatrinae</taxon>
        <taxon>Ranatra</taxon>
    </lineage>
</organism>
<evidence type="ECO:0000256" key="7">
    <source>
        <dbReference type="ARBA" id="ARBA00023242"/>
    </source>
</evidence>
<gene>
    <name evidence="10" type="ORF">AAG570_000511</name>
</gene>
<reference evidence="10 11" key="1">
    <citation type="submission" date="2024-07" db="EMBL/GenBank/DDBJ databases">
        <title>Chromosome-level genome assembly of the water stick insect Ranatra chinensis (Heteroptera: Nepidae).</title>
        <authorList>
            <person name="Liu X."/>
        </authorList>
    </citation>
    <scope>NUCLEOTIDE SEQUENCE [LARGE SCALE GENOMIC DNA]</scope>
    <source>
        <strain evidence="10">Cailab_2021Rc</strain>
        <tissue evidence="10">Muscle</tissue>
    </source>
</reference>
<evidence type="ECO:0000256" key="5">
    <source>
        <dbReference type="ARBA" id="ARBA00023159"/>
    </source>
</evidence>
<evidence type="ECO:0000256" key="8">
    <source>
        <dbReference type="SAM" id="MobiDB-lite"/>
    </source>
</evidence>
<comment type="subcellular location">
    <subcellularLocation>
        <location evidence="1">Nucleus</location>
    </subcellularLocation>
</comment>
<keyword evidence="3" id="KW-0678">Repressor</keyword>
<evidence type="ECO:0000259" key="9">
    <source>
        <dbReference type="SMART" id="SM01281"/>
    </source>
</evidence>
<accession>A0ABD0YX95</accession>
<keyword evidence="4" id="KW-0805">Transcription regulation</keyword>
<dbReference type="InterPro" id="IPR051647">
    <property type="entry name" value="Mediator_comp_sub12"/>
</dbReference>